<feature type="compositionally biased region" description="Low complexity" evidence="2">
    <location>
        <begin position="858"/>
        <end position="884"/>
    </location>
</feature>
<feature type="region of interest" description="Disordered" evidence="2">
    <location>
        <begin position="1481"/>
        <end position="1502"/>
    </location>
</feature>
<feature type="compositionally biased region" description="Low complexity" evidence="2">
    <location>
        <begin position="402"/>
        <end position="422"/>
    </location>
</feature>
<evidence type="ECO:0000256" key="2">
    <source>
        <dbReference type="SAM" id="MobiDB-lite"/>
    </source>
</evidence>
<evidence type="ECO:0000313" key="3">
    <source>
        <dbReference type="EMBL" id="CDW74264.1"/>
    </source>
</evidence>
<organism evidence="3 4">
    <name type="scientific">Stylonychia lemnae</name>
    <name type="common">Ciliate</name>
    <dbReference type="NCBI Taxonomy" id="5949"/>
    <lineage>
        <taxon>Eukaryota</taxon>
        <taxon>Sar</taxon>
        <taxon>Alveolata</taxon>
        <taxon>Ciliophora</taxon>
        <taxon>Intramacronucleata</taxon>
        <taxon>Spirotrichea</taxon>
        <taxon>Stichotrichia</taxon>
        <taxon>Sporadotrichida</taxon>
        <taxon>Oxytrichidae</taxon>
        <taxon>Stylonychinae</taxon>
        <taxon>Stylonychia</taxon>
    </lineage>
</organism>
<feature type="region of interest" description="Disordered" evidence="2">
    <location>
        <begin position="1521"/>
        <end position="1570"/>
    </location>
</feature>
<feature type="compositionally biased region" description="Low complexity" evidence="2">
    <location>
        <begin position="1488"/>
        <end position="1500"/>
    </location>
</feature>
<feature type="region of interest" description="Disordered" evidence="2">
    <location>
        <begin position="843"/>
        <end position="907"/>
    </location>
</feature>
<feature type="region of interest" description="Disordered" evidence="2">
    <location>
        <begin position="597"/>
        <end position="625"/>
    </location>
</feature>
<accession>A0A077ZWN8</accession>
<keyword evidence="1" id="KW-0175">Coiled coil</keyword>
<feature type="region of interest" description="Disordered" evidence="2">
    <location>
        <begin position="647"/>
        <end position="667"/>
    </location>
</feature>
<feature type="compositionally biased region" description="Polar residues" evidence="2">
    <location>
        <begin position="845"/>
        <end position="857"/>
    </location>
</feature>
<reference evidence="3 4" key="1">
    <citation type="submission" date="2014-06" db="EMBL/GenBank/DDBJ databases">
        <authorList>
            <person name="Swart Estienne"/>
        </authorList>
    </citation>
    <scope>NUCLEOTIDE SEQUENCE [LARGE SCALE GENOMIC DNA]</scope>
    <source>
        <strain evidence="3 4">130c</strain>
    </source>
</reference>
<evidence type="ECO:0000313" key="4">
    <source>
        <dbReference type="Proteomes" id="UP000039865"/>
    </source>
</evidence>
<feature type="compositionally biased region" description="Low complexity" evidence="2">
    <location>
        <begin position="1549"/>
        <end position="1562"/>
    </location>
</feature>
<feature type="coiled-coil region" evidence="1">
    <location>
        <begin position="1163"/>
        <end position="1218"/>
    </location>
</feature>
<feature type="region of interest" description="Disordered" evidence="2">
    <location>
        <begin position="525"/>
        <end position="557"/>
    </location>
</feature>
<feature type="compositionally biased region" description="Polar residues" evidence="2">
    <location>
        <begin position="525"/>
        <end position="544"/>
    </location>
</feature>
<dbReference type="OMA" id="FITHTNN"/>
<name>A0A077ZWN8_STYLE</name>
<feature type="region of interest" description="Disordered" evidence="2">
    <location>
        <begin position="1239"/>
        <end position="1260"/>
    </location>
</feature>
<feature type="compositionally biased region" description="Polar residues" evidence="2">
    <location>
        <begin position="1067"/>
        <end position="1082"/>
    </location>
</feature>
<feature type="region of interest" description="Disordered" evidence="2">
    <location>
        <begin position="1052"/>
        <end position="1082"/>
    </location>
</feature>
<feature type="compositionally biased region" description="Polar residues" evidence="2">
    <location>
        <begin position="1526"/>
        <end position="1548"/>
    </location>
</feature>
<dbReference type="OrthoDB" id="10692512at2759"/>
<proteinExistence type="predicted"/>
<gene>
    <name evidence="3" type="primary">Contig4756.g5080</name>
    <name evidence="3" type="ORF">STYLEM_3258</name>
</gene>
<feature type="compositionally biased region" description="Polar residues" evidence="2">
    <location>
        <begin position="597"/>
        <end position="611"/>
    </location>
</feature>
<keyword evidence="4" id="KW-1185">Reference proteome</keyword>
<dbReference type="EMBL" id="CCKQ01003154">
    <property type="protein sequence ID" value="CDW74264.1"/>
    <property type="molecule type" value="Genomic_DNA"/>
</dbReference>
<protein>
    <submittedName>
        <fullName evidence="3">Uncharacterized protein</fullName>
    </submittedName>
</protein>
<evidence type="ECO:0000256" key="1">
    <source>
        <dbReference type="SAM" id="Coils"/>
    </source>
</evidence>
<feature type="compositionally biased region" description="Low complexity" evidence="2">
    <location>
        <begin position="612"/>
        <end position="625"/>
    </location>
</feature>
<sequence length="1620" mass="184350">MKPKQGNLIQQQSESNNFQQIQQPFGSNLNANKRFNQNFTETSTSDKIARQSQFTIPHPKPQKDILKFSEEIVAPKQLEFKNYFLMKQFKIQQVFARPDSSFMDIQTLYESDEVQKMIQTSQEIVQHQNVIQACKQNLHTQTNQFENPFENPYELEARVNQFKPPSSYRQKYDVFPEVYEDQQDDQLNQQYQAMLYGSQQPQQSYYQDQIEFEMEDESIDFNYGGTMDKSVYGHSTINAQFQNQSQHIENISNQNQYSQKINNPILDIEGKCSTNGSIRDYNSTLAQQKPPNKTYALINTSSSNINNSVNLGTSNPQSQTMNKNNNIQAINNNIVCTNNNEKENIMNKNTNQILQQQLNNQGNSKQNQKESLTTNSVSSTNALYQFLKNKHLSKDIQKRMSSEQSNNLSSNSNSLKGNQSGNRLYLENGQRIDDDKRVNKNTSQNRINSLKQQQNSSLKKNQQQHPSLAIRNYETTSSLSKGSSANNTPSKYNNYGSGNYQRQLSNSLKKVKSVSQFLKTSNFKEGSEQKNLTNVRSSSSTQQLVGLKPDSTKSPTQQFIKGISNTSSNINLLLNDSMTLKHNPVNQTFNNISFQNQHSKNQKSKSNTKVGQSSNNPNSSQLNNNALNQNWMNTFLEHYDSKIQQQIKGKQTSVSQNRQASTSNAAHNSTYQKFLYNSQQTNQNQLQKQNSKTGISISLNKSTNSITALANNTYSGKNAHIKNNSSVNQKRTSGVGASNSTPSTIIVNNPQSQNTYGNTSSSLNMNKSYQKLNKPTIYQDQKVGIQGNQVNHNQTNGHLNSSNHSKTMKKNLSFLSNSNHNGDFNITYSSQNYHQNQQNLLINNGSANNQSSNMYNGSSKLNSAHNNNNTTTASSTNLNKSQSQIPPPTSQQSNYLNNTQSSSQNRYSSLNYHKNSHVNNQINRKKSNAPQNGSNNHQQNTISQNLSISNHNINLNKSLQSQSKINIKPTSSVNQSVIIHNTNTYGDSKHNQSMVLHGNKRGLVCNDNQLSFQFDDLLRNLDRQVETQAHPIKKFQLDDEINLDIIPNEYEIENGSPSGIKGKEQHNQSMNGGNYHQRSGSNTTQIKIVDNQSSNRFETVCQVLQSQSQYSLVEKESIISNVFNDIISQMKNQQDAQSLNVIKEYYQSQLNKFRKEDKNTDDYNKVIQQYENERQKRIQAEKRMTQMFEEMQAQQQCLINQEQYLSSLKQEYKKLQESEISNKSLIKQMQSLTDSRVNTSSAGCYSNTSSGLNHNTSQSNIKLSSNHKTNHYSQQQQIIPGRISHPNGLMNGKQASGQNIIVISQNQQSMHHKNKSAAPVIIPKLDLSKIKRDQFYENNNHEILEEDAINSVDKTHDFIEDQSDIEPSSTYGANDAEVVIIDDLRVHDFSDSEELILNDIKALKQSTFELQEQHENQVKETKMMKLLLSGMQNVSNVDDDMLSQEFDSYELDKSNQSVLLKKSYHSVYIPPLDFSKLKSNYQPSTKESQQQQYSVNQSQSLKQSHLTYSNYQNNYKNQSQQLSNYDSHNQSQQKLMSSSNNISNYNKTQNHQMNQNKQQNLNTSMSGAGSKPTGLGFKLNLDAVKQMQKQEQVGFQDEFMAKIDEYSQSWREAALKEQRT</sequence>
<dbReference type="Proteomes" id="UP000039865">
    <property type="component" value="Unassembled WGS sequence"/>
</dbReference>
<feature type="region of interest" description="Disordered" evidence="2">
    <location>
        <begin position="476"/>
        <end position="501"/>
    </location>
</feature>
<feature type="region of interest" description="Disordered" evidence="2">
    <location>
        <begin position="395"/>
        <end position="422"/>
    </location>
</feature>
<feature type="compositionally biased region" description="Polar residues" evidence="2">
    <location>
        <begin position="894"/>
        <end position="907"/>
    </location>
</feature>
<dbReference type="InParanoid" id="A0A077ZWN8"/>
<feature type="region of interest" description="Disordered" evidence="2">
    <location>
        <begin position="726"/>
        <end position="760"/>
    </location>
</feature>